<accession>A0A8D8LBH3</accession>
<keyword evidence="1" id="KW-0472">Membrane</keyword>
<feature type="transmembrane region" description="Helical" evidence="1">
    <location>
        <begin position="102"/>
        <end position="125"/>
    </location>
</feature>
<evidence type="ECO:0000256" key="1">
    <source>
        <dbReference type="SAM" id="Phobius"/>
    </source>
</evidence>
<proteinExistence type="predicted"/>
<evidence type="ECO:0008006" key="3">
    <source>
        <dbReference type="Google" id="ProtNLM"/>
    </source>
</evidence>
<dbReference type="EMBL" id="HBUF01009308">
    <property type="protein sequence ID" value="CAG6607835.1"/>
    <property type="molecule type" value="Transcribed_RNA"/>
</dbReference>
<dbReference type="AlphaFoldDB" id="A0A8D8LBH3"/>
<keyword evidence="1" id="KW-1133">Transmembrane helix</keyword>
<keyword evidence="1" id="KW-0812">Transmembrane</keyword>
<name>A0A8D8LBH3_9HEMI</name>
<sequence>MRRRHRQFRCNGPKFGRHRPRWRARTTAQIPFLTAHERFGTVHTDHLNGRGVYTVITSWTSVRLREKVGRGGFLVGFCCVTREFSLKDGGGFHSVLFVQYRFYFVVVAMSVFSSVFFGMSVFVQLRRSEIWRISFVVFTTRDDRFL</sequence>
<evidence type="ECO:0000313" key="2">
    <source>
        <dbReference type="EMBL" id="CAG6607835.1"/>
    </source>
</evidence>
<dbReference type="EMBL" id="HBUF01009311">
    <property type="protein sequence ID" value="CAG6607846.1"/>
    <property type="molecule type" value="Transcribed_RNA"/>
</dbReference>
<reference evidence="2" key="1">
    <citation type="submission" date="2021-05" db="EMBL/GenBank/DDBJ databases">
        <authorList>
            <person name="Alioto T."/>
            <person name="Alioto T."/>
            <person name="Gomez Garrido J."/>
        </authorList>
    </citation>
    <scope>NUCLEOTIDE SEQUENCE</scope>
</reference>
<dbReference type="EMBL" id="HBUF01009309">
    <property type="protein sequence ID" value="CAG6607838.1"/>
    <property type="molecule type" value="Transcribed_RNA"/>
</dbReference>
<protein>
    <recommendedName>
        <fullName evidence="3">Transmembrane protein</fullName>
    </recommendedName>
</protein>
<organism evidence="2">
    <name type="scientific">Cacopsylla melanoneura</name>
    <dbReference type="NCBI Taxonomy" id="428564"/>
    <lineage>
        <taxon>Eukaryota</taxon>
        <taxon>Metazoa</taxon>
        <taxon>Ecdysozoa</taxon>
        <taxon>Arthropoda</taxon>
        <taxon>Hexapoda</taxon>
        <taxon>Insecta</taxon>
        <taxon>Pterygota</taxon>
        <taxon>Neoptera</taxon>
        <taxon>Paraneoptera</taxon>
        <taxon>Hemiptera</taxon>
        <taxon>Sternorrhyncha</taxon>
        <taxon>Psylloidea</taxon>
        <taxon>Psyllidae</taxon>
        <taxon>Psyllinae</taxon>
        <taxon>Cacopsylla</taxon>
    </lineage>
</organism>